<name>A0ABV0XTN9_9TELE</name>
<evidence type="ECO:0000313" key="2">
    <source>
        <dbReference type="Proteomes" id="UP001469553"/>
    </source>
</evidence>
<comment type="caution">
    <text evidence="1">The sequence shown here is derived from an EMBL/GenBank/DDBJ whole genome shotgun (WGS) entry which is preliminary data.</text>
</comment>
<proteinExistence type="predicted"/>
<protein>
    <submittedName>
        <fullName evidence="1">Uncharacterized protein</fullName>
    </submittedName>
</protein>
<evidence type="ECO:0000313" key="1">
    <source>
        <dbReference type="EMBL" id="MEQ2284778.1"/>
    </source>
</evidence>
<dbReference type="Proteomes" id="UP001469553">
    <property type="component" value="Unassembled WGS sequence"/>
</dbReference>
<organism evidence="1 2">
    <name type="scientific">Ameca splendens</name>
    <dbReference type="NCBI Taxonomy" id="208324"/>
    <lineage>
        <taxon>Eukaryota</taxon>
        <taxon>Metazoa</taxon>
        <taxon>Chordata</taxon>
        <taxon>Craniata</taxon>
        <taxon>Vertebrata</taxon>
        <taxon>Euteleostomi</taxon>
        <taxon>Actinopterygii</taxon>
        <taxon>Neopterygii</taxon>
        <taxon>Teleostei</taxon>
        <taxon>Neoteleostei</taxon>
        <taxon>Acanthomorphata</taxon>
        <taxon>Ovalentaria</taxon>
        <taxon>Atherinomorphae</taxon>
        <taxon>Cyprinodontiformes</taxon>
        <taxon>Goodeidae</taxon>
        <taxon>Ameca</taxon>
    </lineage>
</organism>
<dbReference type="EMBL" id="JAHRIP010011840">
    <property type="protein sequence ID" value="MEQ2284778.1"/>
    <property type="molecule type" value="Genomic_DNA"/>
</dbReference>
<keyword evidence="2" id="KW-1185">Reference proteome</keyword>
<reference evidence="1 2" key="1">
    <citation type="submission" date="2021-06" db="EMBL/GenBank/DDBJ databases">
        <authorList>
            <person name="Palmer J.M."/>
        </authorList>
    </citation>
    <scope>NUCLEOTIDE SEQUENCE [LARGE SCALE GENOMIC DNA]</scope>
    <source>
        <strain evidence="1 2">AS_MEX2019</strain>
        <tissue evidence="1">Muscle</tissue>
    </source>
</reference>
<accession>A0ABV0XTN9</accession>
<sequence>MPLPPLPLGGRTQRTKRTLRVLLLLVYLHANRAGARFFLPYRENGLKKGGWGGKTKGFLASCWSVHRARSDFTGTRDTSRPSHLQGSSWKQLAAKLPAAPFKIKGVPASADFKKSHGDPPM</sequence>
<gene>
    <name evidence="1" type="ORF">AMECASPLE_025054</name>
</gene>